<keyword evidence="1" id="KW-1133">Transmembrane helix</keyword>
<dbReference type="AlphaFoldDB" id="A0A1T5HX44"/>
<evidence type="ECO:0000313" key="3">
    <source>
        <dbReference type="Proteomes" id="UP000189966"/>
    </source>
</evidence>
<name>A0A1T5HX44_9GAMM</name>
<accession>A0A1T5HX44</accession>
<keyword evidence="1" id="KW-0812">Transmembrane</keyword>
<feature type="transmembrane region" description="Helical" evidence="1">
    <location>
        <begin position="6"/>
        <end position="23"/>
    </location>
</feature>
<sequence>MHNLSIIVAIINVLCFGTILILFDNKQGLMMNVDKAKKRIAKQVKKGFKGYPQLSFAYFGKTSNIATEVVVTFTLAEGAEPQEQKFVSENDVREDETIQSVLVKIIDRAGANSVLETEGVKII</sequence>
<gene>
    <name evidence="2" type="ORF">CZ809_00831</name>
</gene>
<dbReference type="EMBL" id="FUZI01000001">
    <property type="protein sequence ID" value="SKC31353.1"/>
    <property type="molecule type" value="Genomic_DNA"/>
</dbReference>
<keyword evidence="1" id="KW-0472">Membrane</keyword>
<reference evidence="2 3" key="1">
    <citation type="submission" date="2017-02" db="EMBL/GenBank/DDBJ databases">
        <authorList>
            <person name="Peterson S.W."/>
        </authorList>
    </citation>
    <scope>NUCLEOTIDE SEQUENCE [LARGE SCALE GENOMIC DNA]</scope>
    <source>
        <strain evidence="3">type strain: NCCB 100098</strain>
    </source>
</reference>
<evidence type="ECO:0000313" key="2">
    <source>
        <dbReference type="EMBL" id="SKC31353.1"/>
    </source>
</evidence>
<proteinExistence type="predicted"/>
<protein>
    <submittedName>
        <fullName evidence="2">Uncharacterized protein</fullName>
    </submittedName>
</protein>
<organism evidence="2 3">
    <name type="scientific">Photobacterium piscicola</name>
    <dbReference type="NCBI Taxonomy" id="1378299"/>
    <lineage>
        <taxon>Bacteria</taxon>
        <taxon>Pseudomonadati</taxon>
        <taxon>Pseudomonadota</taxon>
        <taxon>Gammaproteobacteria</taxon>
        <taxon>Vibrionales</taxon>
        <taxon>Vibrionaceae</taxon>
        <taxon>Photobacterium</taxon>
    </lineage>
</organism>
<evidence type="ECO:0000256" key="1">
    <source>
        <dbReference type="SAM" id="Phobius"/>
    </source>
</evidence>
<dbReference type="Proteomes" id="UP000189966">
    <property type="component" value="Unassembled WGS sequence"/>
</dbReference>